<dbReference type="AlphaFoldDB" id="A0A9D1FLW4"/>
<name>A0A9D1FLW4_9FIRM</name>
<evidence type="ECO:0000259" key="2">
    <source>
        <dbReference type="Pfam" id="PF18050"/>
    </source>
</evidence>
<comment type="caution">
    <text evidence="3">The sequence shown here is derived from an EMBL/GenBank/DDBJ whole genome shotgun (WGS) entry which is preliminary data.</text>
</comment>
<reference evidence="3" key="2">
    <citation type="journal article" date="2021" name="PeerJ">
        <title>Extensive microbial diversity within the chicken gut microbiome revealed by metagenomics and culture.</title>
        <authorList>
            <person name="Gilroy R."/>
            <person name="Ravi A."/>
            <person name="Getino M."/>
            <person name="Pursley I."/>
            <person name="Horton D.L."/>
            <person name="Alikhan N.F."/>
            <person name="Baker D."/>
            <person name="Gharbi K."/>
            <person name="Hall N."/>
            <person name="Watson M."/>
            <person name="Adriaenssens E.M."/>
            <person name="Foster-Nyarko E."/>
            <person name="Jarju S."/>
            <person name="Secka A."/>
            <person name="Antonio M."/>
            <person name="Oren A."/>
            <person name="Chaudhuri R.R."/>
            <person name="La Ragione R."/>
            <person name="Hildebrand F."/>
            <person name="Pallen M.J."/>
        </authorList>
    </citation>
    <scope>NUCLEOTIDE SEQUENCE</scope>
    <source>
        <strain evidence="3">CHK199-13235</strain>
    </source>
</reference>
<dbReference type="PROSITE" id="PS51257">
    <property type="entry name" value="PROKAR_LIPOPROTEIN"/>
    <property type="match status" value="1"/>
</dbReference>
<feature type="compositionally biased region" description="Low complexity" evidence="1">
    <location>
        <begin position="33"/>
        <end position="54"/>
    </location>
</feature>
<accession>A0A9D1FLW4</accession>
<dbReference type="Proteomes" id="UP000824002">
    <property type="component" value="Unassembled WGS sequence"/>
</dbReference>
<sequence>MKKGLSLALVTIFALTILLTGCGNGEQVESDPESSSAAQIETTTSSESTSYSEPETSEQDIALEEPEESDSSTAPESGEPETEQDEEENSEMQMNVQVGGSTFTATLEENEAVDALVDMMEQGSVTIQMSDYSGFEKVGPLGTSLPTSNQQTTTQAGDIVLYQGNQIVMFYGSNSWSYTRLGHINDLTGWEEALGSGDVTVTFSLTE</sequence>
<dbReference type="Pfam" id="PF18050">
    <property type="entry name" value="Cyclophil_like2"/>
    <property type="match status" value="1"/>
</dbReference>
<dbReference type="Gene3D" id="2.40.100.20">
    <property type="match status" value="1"/>
</dbReference>
<protein>
    <recommendedName>
        <fullName evidence="2">Cyclophilin-like domain-containing protein</fullName>
    </recommendedName>
</protein>
<proteinExistence type="predicted"/>
<dbReference type="EMBL" id="DVJP01000038">
    <property type="protein sequence ID" value="HIS76261.1"/>
    <property type="molecule type" value="Genomic_DNA"/>
</dbReference>
<reference evidence="3" key="1">
    <citation type="submission" date="2020-10" db="EMBL/GenBank/DDBJ databases">
        <authorList>
            <person name="Gilroy R."/>
        </authorList>
    </citation>
    <scope>NUCLEOTIDE SEQUENCE</scope>
    <source>
        <strain evidence="3">CHK199-13235</strain>
    </source>
</reference>
<evidence type="ECO:0000313" key="4">
    <source>
        <dbReference type="Proteomes" id="UP000824002"/>
    </source>
</evidence>
<feature type="region of interest" description="Disordered" evidence="1">
    <location>
        <begin position="24"/>
        <end position="92"/>
    </location>
</feature>
<dbReference type="InterPro" id="IPR041183">
    <property type="entry name" value="Cyclophilin-like"/>
</dbReference>
<dbReference type="InterPro" id="IPR029000">
    <property type="entry name" value="Cyclophilin-like_dom_sf"/>
</dbReference>
<feature type="compositionally biased region" description="Acidic residues" evidence="1">
    <location>
        <begin position="78"/>
        <end position="90"/>
    </location>
</feature>
<feature type="compositionally biased region" description="Acidic residues" evidence="1">
    <location>
        <begin position="55"/>
        <end position="70"/>
    </location>
</feature>
<feature type="domain" description="Cyclophilin-like" evidence="2">
    <location>
        <begin position="97"/>
        <end position="204"/>
    </location>
</feature>
<organism evidence="3 4">
    <name type="scientific">Candidatus Merdivicinus excrementipullorum</name>
    <dbReference type="NCBI Taxonomy" id="2840867"/>
    <lineage>
        <taxon>Bacteria</taxon>
        <taxon>Bacillati</taxon>
        <taxon>Bacillota</taxon>
        <taxon>Clostridia</taxon>
        <taxon>Eubacteriales</taxon>
        <taxon>Oscillospiraceae</taxon>
        <taxon>Oscillospiraceae incertae sedis</taxon>
        <taxon>Candidatus Merdivicinus</taxon>
    </lineage>
</organism>
<evidence type="ECO:0000256" key="1">
    <source>
        <dbReference type="SAM" id="MobiDB-lite"/>
    </source>
</evidence>
<evidence type="ECO:0000313" key="3">
    <source>
        <dbReference type="EMBL" id="HIS76261.1"/>
    </source>
</evidence>
<dbReference type="SUPFAM" id="SSF50891">
    <property type="entry name" value="Cyclophilin-like"/>
    <property type="match status" value="1"/>
</dbReference>
<gene>
    <name evidence="3" type="ORF">IAB51_05545</name>
</gene>